<feature type="domain" description="Fibronectin type-III" evidence="4">
    <location>
        <begin position="1065"/>
        <end position="1153"/>
    </location>
</feature>
<keyword evidence="6" id="KW-1185">Reference proteome</keyword>
<feature type="non-terminal residue" evidence="5">
    <location>
        <position position="1300"/>
    </location>
</feature>
<comment type="subcellular location">
    <subcellularLocation>
        <location evidence="1">Secreted</location>
        <location evidence="1">Extracellular space</location>
    </subcellularLocation>
</comment>
<dbReference type="Gene3D" id="3.40.50.410">
    <property type="entry name" value="von Willebrand factor, type A domain"/>
    <property type="match status" value="1"/>
</dbReference>
<reference evidence="5 6" key="1">
    <citation type="submission" date="2021-06" db="EMBL/GenBank/DDBJ databases">
        <authorList>
            <person name="Palmer J.M."/>
        </authorList>
    </citation>
    <scope>NUCLEOTIDE SEQUENCE [LARGE SCALE GENOMIC DNA]</scope>
    <source>
        <strain evidence="5 6">CL_MEX2019</strain>
        <tissue evidence="5">Muscle</tissue>
    </source>
</reference>
<feature type="domain" description="VWFA" evidence="3">
    <location>
        <begin position="1272"/>
        <end position="1300"/>
    </location>
</feature>
<name>A0ABU7CZ17_9TELE</name>
<feature type="domain" description="Fibronectin type-III" evidence="4">
    <location>
        <begin position="433"/>
        <end position="521"/>
    </location>
</feature>
<dbReference type="EMBL" id="JAHUTJ010008601">
    <property type="protein sequence ID" value="MED6266965.1"/>
    <property type="molecule type" value="Genomic_DNA"/>
</dbReference>
<dbReference type="InterPro" id="IPR050991">
    <property type="entry name" value="ECM_Regulatory_Proteins"/>
</dbReference>
<dbReference type="InterPro" id="IPR003961">
    <property type="entry name" value="FN3_dom"/>
</dbReference>
<evidence type="ECO:0000313" key="6">
    <source>
        <dbReference type="Proteomes" id="UP001352852"/>
    </source>
</evidence>
<organism evidence="5 6">
    <name type="scientific">Characodon lateralis</name>
    <dbReference type="NCBI Taxonomy" id="208331"/>
    <lineage>
        <taxon>Eukaryota</taxon>
        <taxon>Metazoa</taxon>
        <taxon>Chordata</taxon>
        <taxon>Craniata</taxon>
        <taxon>Vertebrata</taxon>
        <taxon>Euteleostomi</taxon>
        <taxon>Actinopterygii</taxon>
        <taxon>Neopterygii</taxon>
        <taxon>Teleostei</taxon>
        <taxon>Neoteleostei</taxon>
        <taxon>Acanthomorphata</taxon>
        <taxon>Ovalentaria</taxon>
        <taxon>Atherinomorphae</taxon>
        <taxon>Cyprinodontiformes</taxon>
        <taxon>Goodeidae</taxon>
        <taxon>Characodon</taxon>
    </lineage>
</organism>
<evidence type="ECO:0000259" key="3">
    <source>
        <dbReference type="PROSITE" id="PS50234"/>
    </source>
</evidence>
<feature type="domain" description="Fibronectin type-III" evidence="4">
    <location>
        <begin position="343"/>
        <end position="432"/>
    </location>
</feature>
<proteinExistence type="predicted"/>
<gene>
    <name evidence="5" type="ORF">CHARACLAT_007373</name>
</gene>
<dbReference type="InterPro" id="IPR013783">
    <property type="entry name" value="Ig-like_fold"/>
</dbReference>
<dbReference type="InterPro" id="IPR036116">
    <property type="entry name" value="FN3_sf"/>
</dbReference>
<dbReference type="InterPro" id="IPR002035">
    <property type="entry name" value="VWF_A"/>
</dbReference>
<dbReference type="InterPro" id="IPR036465">
    <property type="entry name" value="vWFA_dom_sf"/>
</dbReference>
<dbReference type="PANTHER" id="PTHR46708">
    <property type="entry name" value="TENASCIN"/>
    <property type="match status" value="1"/>
</dbReference>
<evidence type="ECO:0000313" key="5">
    <source>
        <dbReference type="EMBL" id="MED6266965.1"/>
    </source>
</evidence>
<dbReference type="Proteomes" id="UP001352852">
    <property type="component" value="Unassembled WGS sequence"/>
</dbReference>
<feature type="domain" description="Fibronectin type-III" evidence="4">
    <location>
        <begin position="974"/>
        <end position="1064"/>
    </location>
</feature>
<evidence type="ECO:0000256" key="1">
    <source>
        <dbReference type="ARBA" id="ARBA00004239"/>
    </source>
</evidence>
<feature type="domain" description="Fibronectin type-III" evidence="4">
    <location>
        <begin position="253"/>
        <end position="342"/>
    </location>
</feature>
<feature type="domain" description="Fibronectin type-III" evidence="4">
    <location>
        <begin position="523"/>
        <end position="612"/>
    </location>
</feature>
<protein>
    <recommendedName>
        <fullName evidence="7">Collagen alpha-1(XII) chain</fullName>
    </recommendedName>
</protein>
<keyword evidence="2" id="KW-0677">Repeat</keyword>
<feature type="domain" description="Fibronectin type-III" evidence="4">
    <location>
        <begin position="793"/>
        <end position="882"/>
    </location>
</feature>
<accession>A0ABU7CZ17</accession>
<feature type="domain" description="Fibronectin type-III" evidence="4">
    <location>
        <begin position="163"/>
        <end position="251"/>
    </location>
</feature>
<dbReference type="PROSITE" id="PS50853">
    <property type="entry name" value="FN3"/>
    <property type="match status" value="12"/>
</dbReference>
<feature type="domain" description="Fibronectin type-III" evidence="4">
    <location>
        <begin position="613"/>
        <end position="702"/>
    </location>
</feature>
<evidence type="ECO:0000256" key="2">
    <source>
        <dbReference type="ARBA" id="ARBA00022737"/>
    </source>
</evidence>
<dbReference type="SMART" id="SM00060">
    <property type="entry name" value="FN3"/>
    <property type="match status" value="13"/>
</dbReference>
<dbReference type="SUPFAM" id="SSF49265">
    <property type="entry name" value="Fibronectin type III"/>
    <property type="match status" value="9"/>
</dbReference>
<sequence>MASPNSSQFPSFCLWHSPGHGTLGLTVPISRLRSPTSQPQPIGLLLQLDSMPYCRCPPPGSGIAAATGTADLTVAATGSTIDNRCGEHGPLGLYVSNIPQNLVKALPEEILSSDENSYVLENLDPDTDYFVTVTAIYPDESESEDLMGTQRTLLKAPDVRPEPPRNLRVFNATISTLTLKWDAAPGPVKNYKITYKPIAGGEPLSLQVGGKKTNIILQQLQPDTPYSVTVAAVYPSGVSRDISGEGKTKPLGGVRNLQVLNPTMTTLNVRWEPAEGRITEYKVIYAPAAGGAESMETVSAGTTTTILRGLQPDTLYTVSLVPVYAEGDGKKLSENGKTKPLGGVKNLKVTDPTMTSLNVNWDPADGAVRLYKVFYVPSSGGREEMEQVPAGTTSIVLRNLLPDTQYTVSVVPVYPAREGRRQSEDGKTLPLSGVSGMRVTNPTITTLTVNWDAADGNVQGYRVIYVPVDGGLEIVEQLSESTTSTVLQKLLPDTRYTITVVPMYAEGDGPSLTDTGKTRPLGYVRNLQVTDPTTSTLNVRWEPPEGSVREYIVIWEPTAGGEQDVDQIPGTITSTVLKNLEANTEYTVTVVPVYPEMEGKSMSEKGKTNPLGGVKNLKVIDPTISTLTVRWDPAVGNVQTYKVFYAAQPGGEEKVEEVSGGTTTTILRNLDPDTLYNVAVVPIYPDVQGIRQEDKGKTKPLGGVRNLQVTDPTISSLRVRWEPAEGNVRQYKILYVPAAGGAESMTSVTGLTTYTVLRELSPDTEYRVTVIPVYTDVEGKLMSENGKTKALGGVKNLQVTDPTTSSLKVHWEAAEGNVRQYRILYVPASGGAEDMEQVSGGTTSTVLRNLLSDTPYTVAVVPVYPEGEGLRQSDRGKTLPRTPPRNIQVYNPTPNSLNVRWEPASGLVQQYRVAYAPLTGVKPTESVLVPGTITNAYLDNLIPDTPYSITVSALYADAEGSPVKGDGKTLPRAGPRNMRVFDATTSTLTIGWDHAEGPVRQYRIGYAPMTGDSITEFTMVSGNRNNAMLQNLFPDTPYNITVEAIYAEGPGGSLNGNGRTVGMLSPRNLRISDEWYTRFRVSWEPVSAPVQGYRLVYTPKGKDQPVDFFVGDVTSFTVTNLEPGTAYDVKVLAQYTTGISAPLIGEGTTLYLNVTNIETYDVGHDSFCIKWSPHRAATSYRIKLNPVDPSSKGQQEVTIPAGLPQYCFDGLSPDALYKAAVFVQTPNLEGPGVGITEKTLVKPTPVPTLPPTPTPPPTIPPAWAVCKGAKADLVFVIDGSWSIGEQSFTKVVHFVSSVIA</sequence>
<dbReference type="SUPFAM" id="SSF53300">
    <property type="entry name" value="vWA-like"/>
    <property type="match status" value="1"/>
</dbReference>
<dbReference type="CDD" id="cd00063">
    <property type="entry name" value="FN3"/>
    <property type="match status" value="11"/>
</dbReference>
<dbReference type="Pfam" id="PF00092">
    <property type="entry name" value="VWA"/>
    <property type="match status" value="1"/>
</dbReference>
<comment type="caution">
    <text evidence="5">The sequence shown here is derived from an EMBL/GenBank/DDBJ whole genome shotgun (WGS) entry which is preliminary data.</text>
</comment>
<dbReference type="Gene3D" id="2.60.40.10">
    <property type="entry name" value="Immunoglobulins"/>
    <property type="match status" value="13"/>
</dbReference>
<evidence type="ECO:0008006" key="7">
    <source>
        <dbReference type="Google" id="ProtNLM"/>
    </source>
</evidence>
<feature type="domain" description="Fibronectin type-III" evidence="4">
    <location>
        <begin position="703"/>
        <end position="792"/>
    </location>
</feature>
<evidence type="ECO:0000259" key="4">
    <source>
        <dbReference type="PROSITE" id="PS50853"/>
    </source>
</evidence>
<dbReference type="PANTHER" id="PTHR46708:SF7">
    <property type="entry name" value="FIBRONECTIN TYPE-III DOMAIN-CONTAINING PROTEIN"/>
    <property type="match status" value="1"/>
</dbReference>
<feature type="domain" description="Fibronectin type-III" evidence="4">
    <location>
        <begin position="1154"/>
        <end position="1244"/>
    </location>
</feature>
<dbReference type="PROSITE" id="PS50234">
    <property type="entry name" value="VWFA"/>
    <property type="match status" value="1"/>
</dbReference>
<feature type="domain" description="Fibronectin type-III" evidence="4">
    <location>
        <begin position="883"/>
        <end position="973"/>
    </location>
</feature>
<dbReference type="Pfam" id="PF00041">
    <property type="entry name" value="fn3"/>
    <property type="match status" value="11"/>
</dbReference>